<dbReference type="KEGG" id="mtw:CQW49_06665"/>
<dbReference type="AlphaFoldDB" id="A0A2D2CXZ7"/>
<proteinExistence type="predicted"/>
<evidence type="ECO:0000313" key="2">
    <source>
        <dbReference type="Proteomes" id="UP000230709"/>
    </source>
</evidence>
<accession>A0A2D2CXZ7</accession>
<dbReference type="RefSeq" id="WP_003611324.1">
    <property type="nucleotide sequence ID" value="NZ_ADVE02000001.1"/>
</dbReference>
<gene>
    <name evidence="1" type="ORF">CQW49_06665</name>
</gene>
<organism evidence="1 2">
    <name type="scientific">Methylosinus trichosporium (strain ATCC 35070 / NCIMB 11131 / UNIQEM 75 / OB3b)</name>
    <dbReference type="NCBI Taxonomy" id="595536"/>
    <lineage>
        <taxon>Bacteria</taxon>
        <taxon>Pseudomonadati</taxon>
        <taxon>Pseudomonadota</taxon>
        <taxon>Alphaproteobacteria</taxon>
        <taxon>Hyphomicrobiales</taxon>
        <taxon>Methylocystaceae</taxon>
        <taxon>Methylosinus</taxon>
    </lineage>
</organism>
<evidence type="ECO:0000313" key="1">
    <source>
        <dbReference type="EMBL" id="ATQ67605.1"/>
    </source>
</evidence>
<dbReference type="Pfam" id="PF05402">
    <property type="entry name" value="PqqD"/>
    <property type="match status" value="1"/>
</dbReference>
<reference evidence="2" key="1">
    <citation type="submission" date="2017-10" db="EMBL/GenBank/DDBJ databases">
        <title>Completed PacBio SMRT sequence of Methylosinus trichosporium OB3b reveals presence of a third large plasmid.</title>
        <authorList>
            <person name="Charles T.C."/>
            <person name="Lynch M.D.J."/>
            <person name="Heil J.R."/>
            <person name="Cheng J."/>
        </authorList>
    </citation>
    <scope>NUCLEOTIDE SEQUENCE [LARGE SCALE GENOMIC DNA]</scope>
    <source>
        <strain evidence="2">OB3b</strain>
    </source>
</reference>
<dbReference type="Gene3D" id="1.10.10.1150">
    <property type="entry name" value="Coenzyme PQQ synthesis protein D (PqqD)"/>
    <property type="match status" value="1"/>
</dbReference>
<dbReference type="InterPro" id="IPR008792">
    <property type="entry name" value="PQQD"/>
</dbReference>
<dbReference type="STRING" id="595536.GCA_000178815_03824"/>
<name>A0A2D2CXZ7_METT3</name>
<protein>
    <submittedName>
        <fullName evidence="1">PqqD family protein</fullName>
    </submittedName>
</protein>
<dbReference type="EMBL" id="CP023737">
    <property type="protein sequence ID" value="ATQ67605.1"/>
    <property type="molecule type" value="Genomic_DNA"/>
</dbReference>
<keyword evidence="2" id="KW-1185">Reference proteome</keyword>
<dbReference type="Proteomes" id="UP000230709">
    <property type="component" value="Chromosome"/>
</dbReference>
<sequence length="91" mass="10021">MSETIWRRDDHWVGSEIEDSLVMINVNTGFYVALNSTAYAVWNALDAPASASEIASKLVELFDVPPDECRAAVVRLLQKMQTLNVAQPVAA</sequence>
<dbReference type="InterPro" id="IPR041881">
    <property type="entry name" value="PqqD_sf"/>
</dbReference>